<protein>
    <submittedName>
        <fullName evidence="1">Uncharacterized protein</fullName>
    </submittedName>
</protein>
<keyword evidence="2" id="KW-1185">Reference proteome</keyword>
<dbReference type="Proteomes" id="UP000033618">
    <property type="component" value="Unassembled WGS sequence"/>
</dbReference>
<dbReference type="PATRIC" id="fig|28092.6.peg.5856"/>
<dbReference type="AlphaFoldDB" id="A0A0F5JU61"/>
<name>A0A0F5JU61_9BURK</name>
<sequence>MPRATKAIDYWKCPWCKELNEFVSVTVEAAVVGDLSGFVDEIACPECSKESSVSLSIEFRANPITDR</sequence>
<reference evidence="1 2" key="1">
    <citation type="submission" date="2015-03" db="EMBL/GenBank/DDBJ databases">
        <title>Draft Genome Sequence of Burkholderia andropogonis type strain ICMP2807, isolated from Sorghum bicolor.</title>
        <authorList>
            <person name="Lopes-Santos L."/>
            <person name="Castro D.B."/>
            <person name="Ottoboni L.M."/>
            <person name="Park D."/>
            <person name="Weirc B.S."/>
            <person name="Destefano S.A."/>
        </authorList>
    </citation>
    <scope>NUCLEOTIDE SEQUENCE [LARGE SCALE GENOMIC DNA]</scope>
    <source>
        <strain evidence="1 2">ICMP2807</strain>
    </source>
</reference>
<proteinExistence type="predicted"/>
<accession>A0A0F5JU61</accession>
<comment type="caution">
    <text evidence="1">The sequence shown here is derived from an EMBL/GenBank/DDBJ whole genome shotgun (WGS) entry which is preliminary data.</text>
</comment>
<dbReference type="STRING" id="28092.WM40_24820"/>
<organism evidence="1 2">
    <name type="scientific">Robbsia andropogonis</name>
    <dbReference type="NCBI Taxonomy" id="28092"/>
    <lineage>
        <taxon>Bacteria</taxon>
        <taxon>Pseudomonadati</taxon>
        <taxon>Pseudomonadota</taxon>
        <taxon>Betaproteobacteria</taxon>
        <taxon>Burkholderiales</taxon>
        <taxon>Burkholderiaceae</taxon>
        <taxon>Robbsia</taxon>
    </lineage>
</organism>
<evidence type="ECO:0000313" key="1">
    <source>
        <dbReference type="EMBL" id="KKB61159.1"/>
    </source>
</evidence>
<gene>
    <name evidence="1" type="ORF">WM40_24820</name>
</gene>
<dbReference type="EMBL" id="LAQU01000065">
    <property type="protein sequence ID" value="KKB61159.1"/>
    <property type="molecule type" value="Genomic_DNA"/>
</dbReference>
<evidence type="ECO:0000313" key="2">
    <source>
        <dbReference type="Proteomes" id="UP000033618"/>
    </source>
</evidence>